<comment type="caution">
    <text evidence="3">The sequence shown here is derived from an EMBL/GenBank/DDBJ whole genome shotgun (WGS) entry which is preliminary data.</text>
</comment>
<evidence type="ECO:0000313" key="4">
    <source>
        <dbReference type="Proteomes" id="UP001595526"/>
    </source>
</evidence>
<name>A0ABV7JSY7_9SPHI</name>
<dbReference type="PANTHER" id="PTHR12526">
    <property type="entry name" value="GLYCOSYLTRANSFERASE"/>
    <property type="match status" value="1"/>
</dbReference>
<organism evidence="3 4">
    <name type="scientific">Parapedobacter deserti</name>
    <dbReference type="NCBI Taxonomy" id="1912957"/>
    <lineage>
        <taxon>Bacteria</taxon>
        <taxon>Pseudomonadati</taxon>
        <taxon>Bacteroidota</taxon>
        <taxon>Sphingobacteriia</taxon>
        <taxon>Sphingobacteriales</taxon>
        <taxon>Sphingobacteriaceae</taxon>
        <taxon>Parapedobacter</taxon>
    </lineage>
</organism>
<dbReference type="InterPro" id="IPR001296">
    <property type="entry name" value="Glyco_trans_1"/>
</dbReference>
<dbReference type="SUPFAM" id="SSF53756">
    <property type="entry name" value="UDP-Glycosyltransferase/glycogen phosphorylase"/>
    <property type="match status" value="1"/>
</dbReference>
<gene>
    <name evidence="3" type="ORF">ACFOET_16465</name>
</gene>
<feature type="domain" description="Glycosyltransferase subfamily 4-like N-terminal" evidence="2">
    <location>
        <begin position="4"/>
        <end position="147"/>
    </location>
</feature>
<evidence type="ECO:0000259" key="1">
    <source>
        <dbReference type="Pfam" id="PF00534"/>
    </source>
</evidence>
<dbReference type="PANTHER" id="PTHR12526:SF638">
    <property type="entry name" value="SPORE COAT PROTEIN SA"/>
    <property type="match status" value="1"/>
</dbReference>
<dbReference type="RefSeq" id="WP_379024624.1">
    <property type="nucleotide sequence ID" value="NZ_JBHRTA010000038.1"/>
</dbReference>
<keyword evidence="4" id="KW-1185">Reference proteome</keyword>
<feature type="domain" description="Glycosyl transferase family 1" evidence="1">
    <location>
        <begin position="196"/>
        <end position="351"/>
    </location>
</feature>
<dbReference type="Pfam" id="PF00534">
    <property type="entry name" value="Glycos_transf_1"/>
    <property type="match status" value="1"/>
</dbReference>
<reference evidence="4" key="1">
    <citation type="journal article" date="2019" name="Int. J. Syst. Evol. Microbiol.">
        <title>The Global Catalogue of Microorganisms (GCM) 10K type strain sequencing project: providing services to taxonomists for standard genome sequencing and annotation.</title>
        <authorList>
            <consortium name="The Broad Institute Genomics Platform"/>
            <consortium name="The Broad Institute Genome Sequencing Center for Infectious Disease"/>
            <person name="Wu L."/>
            <person name="Ma J."/>
        </authorList>
    </citation>
    <scope>NUCLEOTIDE SEQUENCE [LARGE SCALE GENOMIC DNA]</scope>
    <source>
        <strain evidence="4">KCTC 52416</strain>
    </source>
</reference>
<evidence type="ECO:0000259" key="2">
    <source>
        <dbReference type="Pfam" id="PF13477"/>
    </source>
</evidence>
<sequence>MAGKICLVSNTGWSFVRFRIDVIKSLVAAGYEVLLLMPADAFARQLASLGAKVVLLQSLYPKGLNPVKDIMLYREFKRIYREEKPDLIIQYTIKPNIYSTWAAKRYGIPTIAVITGLGYAFINKGVVTAIAKQLYRLTLRKTERVWFLNRDDLDFFVSHGLVDHRRAFRIPGEGVNCVDTFNPELFLPAADRGVFRFLFVGRLLYDKGIAEFVEAAKRIKRAYPDTVFLVLGYLNVENPAAVQETRLNEWIGDGWIRYLGAVDDVRSVLVDCDCVVLPSYREGMSTTLQESAAMGKPLIASDIPGCKELIDDGDNGYLCRVKDVDSLTACMERMINLSQDMRRSMGQKGRDKMIKEYSVDRIISIYNATITEILGEKK</sequence>
<dbReference type="Proteomes" id="UP001595526">
    <property type="component" value="Unassembled WGS sequence"/>
</dbReference>
<dbReference type="Gene3D" id="3.40.50.2000">
    <property type="entry name" value="Glycogen Phosphorylase B"/>
    <property type="match status" value="2"/>
</dbReference>
<dbReference type="EMBL" id="JBHRTA010000038">
    <property type="protein sequence ID" value="MFC3199221.1"/>
    <property type="molecule type" value="Genomic_DNA"/>
</dbReference>
<protein>
    <submittedName>
        <fullName evidence="3">Glycosyltransferase family 4 protein</fullName>
    </submittedName>
</protein>
<accession>A0ABV7JSY7</accession>
<proteinExistence type="predicted"/>
<dbReference type="Pfam" id="PF13477">
    <property type="entry name" value="Glyco_trans_4_2"/>
    <property type="match status" value="1"/>
</dbReference>
<dbReference type="InterPro" id="IPR028098">
    <property type="entry name" value="Glyco_trans_4-like_N"/>
</dbReference>
<dbReference type="CDD" id="cd03808">
    <property type="entry name" value="GT4_CapM-like"/>
    <property type="match status" value="1"/>
</dbReference>
<evidence type="ECO:0000313" key="3">
    <source>
        <dbReference type="EMBL" id="MFC3199221.1"/>
    </source>
</evidence>